<accession>A0A939IK33</accession>
<dbReference type="RefSeq" id="WP_206560359.1">
    <property type="nucleotide sequence ID" value="NZ_JAFKCZ010000006.1"/>
</dbReference>
<dbReference type="Proteomes" id="UP000664303">
    <property type="component" value="Unassembled WGS sequence"/>
</dbReference>
<organism evidence="2 3">
    <name type="scientific">Parahaliea mediterranea</name>
    <dbReference type="NCBI Taxonomy" id="651086"/>
    <lineage>
        <taxon>Bacteria</taxon>
        <taxon>Pseudomonadati</taxon>
        <taxon>Pseudomonadota</taxon>
        <taxon>Gammaproteobacteria</taxon>
        <taxon>Cellvibrionales</taxon>
        <taxon>Halieaceae</taxon>
        <taxon>Parahaliea</taxon>
    </lineage>
</organism>
<feature type="domain" description="MaoC-like" evidence="1">
    <location>
        <begin position="25"/>
        <end position="115"/>
    </location>
</feature>
<dbReference type="Gene3D" id="3.10.129.10">
    <property type="entry name" value="Hotdog Thioesterase"/>
    <property type="match status" value="1"/>
</dbReference>
<evidence type="ECO:0000313" key="3">
    <source>
        <dbReference type="Proteomes" id="UP000664303"/>
    </source>
</evidence>
<sequence>MTKQRFECRRFDDVDVGTTLPPLSFDVTATDIVLGAVASRDWRPMHHDQKFAVERNGVRDIFLNTPTQAGWLEHYVTRWAGPAARLGRMKFSMKQSIFPGSTMVLAGEVNGKRIQNSAVGWIGISVLVSTEDGIATSAAITLALPVQADTNLWTLEHSQWNPNFYQWGNQ</sequence>
<dbReference type="SUPFAM" id="SSF54637">
    <property type="entry name" value="Thioesterase/thiol ester dehydrase-isomerase"/>
    <property type="match status" value="1"/>
</dbReference>
<dbReference type="EMBL" id="JAFKCZ010000006">
    <property type="protein sequence ID" value="MBN7796921.1"/>
    <property type="molecule type" value="Genomic_DNA"/>
</dbReference>
<dbReference type="AlphaFoldDB" id="A0A939IK33"/>
<dbReference type="InterPro" id="IPR002539">
    <property type="entry name" value="MaoC-like_dom"/>
</dbReference>
<protein>
    <recommendedName>
        <fullName evidence="1">MaoC-like domain-containing protein</fullName>
    </recommendedName>
</protein>
<gene>
    <name evidence="2" type="ORF">JYP50_09980</name>
</gene>
<proteinExistence type="predicted"/>
<name>A0A939IK33_9GAMM</name>
<reference evidence="2" key="1">
    <citation type="submission" date="2021-02" db="EMBL/GenBank/DDBJ databases">
        <title>PHA producing bacteria isolated from coastal sediment in Guangdong, Shenzhen.</title>
        <authorList>
            <person name="Zheng W."/>
            <person name="Yu S."/>
            <person name="Huang Y."/>
        </authorList>
    </citation>
    <scope>NUCLEOTIDE SEQUENCE</scope>
    <source>
        <strain evidence="2">TN14-10</strain>
    </source>
</reference>
<dbReference type="Pfam" id="PF01575">
    <property type="entry name" value="MaoC_dehydratas"/>
    <property type="match status" value="1"/>
</dbReference>
<evidence type="ECO:0000259" key="1">
    <source>
        <dbReference type="Pfam" id="PF01575"/>
    </source>
</evidence>
<keyword evidence="3" id="KW-1185">Reference proteome</keyword>
<evidence type="ECO:0000313" key="2">
    <source>
        <dbReference type="EMBL" id="MBN7796921.1"/>
    </source>
</evidence>
<comment type="caution">
    <text evidence="2">The sequence shown here is derived from an EMBL/GenBank/DDBJ whole genome shotgun (WGS) entry which is preliminary data.</text>
</comment>
<dbReference type="InterPro" id="IPR029069">
    <property type="entry name" value="HotDog_dom_sf"/>
</dbReference>